<dbReference type="SUPFAM" id="SSF46785">
    <property type="entry name" value="Winged helix' DNA-binding domain"/>
    <property type="match status" value="1"/>
</dbReference>
<comment type="similarity">
    <text evidence="1">Belongs to the LysR transcriptional regulatory family.</text>
</comment>
<sequence>MKDISWDDYKIAYQVAIDGSLSQAGVSLRINHATVLRRINQLEQALEVKLFIRHQRGYKLTDAGCVLMDEMPEVLARFSSLENKLQNVEGDISGELRITTVSSFSPVITPALKAFRTKYPKIRLKLISTDDIVPLDSGAAHVSLRAGPSPVGVDLVVKNLIQLQTAYHATQEYIDEFGQPKSIHEFNDHHWVLPTPEKYRIPFVNYIVDKIDKNRIVFQSNNFSDIHDAVITGMGIGPLSDHQASLNPSMVKIDLDIPNTGESIWFVYHKDLKHSVRIQSFYHFLKAALSDIKQEHLPAKNKVASNT</sequence>
<name>A0A099KS41_COLPS</name>
<dbReference type="RefSeq" id="WP_033093257.1">
    <property type="nucleotide sequence ID" value="NZ_JQED01000015.1"/>
</dbReference>
<organism evidence="6 7">
    <name type="scientific">Colwellia psychrerythraea</name>
    <name type="common">Vibrio psychroerythus</name>
    <dbReference type="NCBI Taxonomy" id="28229"/>
    <lineage>
        <taxon>Bacteria</taxon>
        <taxon>Pseudomonadati</taxon>
        <taxon>Pseudomonadota</taxon>
        <taxon>Gammaproteobacteria</taxon>
        <taxon>Alteromonadales</taxon>
        <taxon>Colwelliaceae</taxon>
        <taxon>Colwellia</taxon>
    </lineage>
</organism>
<protein>
    <submittedName>
        <fullName evidence="6">Transcriptional regulator, LysR family</fullName>
    </submittedName>
</protein>
<evidence type="ECO:0000256" key="4">
    <source>
        <dbReference type="ARBA" id="ARBA00023163"/>
    </source>
</evidence>
<evidence type="ECO:0000313" key="6">
    <source>
        <dbReference type="EMBL" id="KGJ93025.1"/>
    </source>
</evidence>
<dbReference type="SUPFAM" id="SSF53850">
    <property type="entry name" value="Periplasmic binding protein-like II"/>
    <property type="match status" value="1"/>
</dbReference>
<accession>A0A099KS41</accession>
<dbReference type="GO" id="GO:0003700">
    <property type="term" value="F:DNA-binding transcription factor activity"/>
    <property type="evidence" value="ECO:0007669"/>
    <property type="project" value="InterPro"/>
</dbReference>
<comment type="caution">
    <text evidence="6">The sequence shown here is derived from an EMBL/GenBank/DDBJ whole genome shotgun (WGS) entry which is preliminary data.</text>
</comment>
<keyword evidence="2" id="KW-0805">Transcription regulation</keyword>
<evidence type="ECO:0000256" key="2">
    <source>
        <dbReference type="ARBA" id="ARBA00023015"/>
    </source>
</evidence>
<dbReference type="Proteomes" id="UP000029843">
    <property type="component" value="Unassembled WGS sequence"/>
</dbReference>
<dbReference type="InterPro" id="IPR005119">
    <property type="entry name" value="LysR_subst-bd"/>
</dbReference>
<gene>
    <name evidence="6" type="ORF">ND2E_2491</name>
</gene>
<dbReference type="InterPro" id="IPR036388">
    <property type="entry name" value="WH-like_DNA-bd_sf"/>
</dbReference>
<dbReference type="PANTHER" id="PTHR30537">
    <property type="entry name" value="HTH-TYPE TRANSCRIPTIONAL REGULATOR"/>
    <property type="match status" value="1"/>
</dbReference>
<dbReference type="InterPro" id="IPR000847">
    <property type="entry name" value="LysR_HTH_N"/>
</dbReference>
<feature type="domain" description="HTH lysR-type" evidence="5">
    <location>
        <begin position="19"/>
        <end position="61"/>
    </location>
</feature>
<keyword evidence="4" id="KW-0804">Transcription</keyword>
<evidence type="ECO:0000256" key="1">
    <source>
        <dbReference type="ARBA" id="ARBA00009437"/>
    </source>
</evidence>
<dbReference type="InterPro" id="IPR058163">
    <property type="entry name" value="LysR-type_TF_proteobact-type"/>
</dbReference>
<evidence type="ECO:0000259" key="5">
    <source>
        <dbReference type="PROSITE" id="PS50931"/>
    </source>
</evidence>
<dbReference type="Gene3D" id="1.10.10.10">
    <property type="entry name" value="Winged helix-like DNA-binding domain superfamily/Winged helix DNA-binding domain"/>
    <property type="match status" value="1"/>
</dbReference>
<dbReference type="OrthoDB" id="570111at2"/>
<proteinExistence type="inferred from homology"/>
<dbReference type="EMBL" id="JQED01000015">
    <property type="protein sequence ID" value="KGJ93025.1"/>
    <property type="molecule type" value="Genomic_DNA"/>
</dbReference>
<dbReference type="PATRIC" id="fig|28229.4.peg.1520"/>
<dbReference type="InterPro" id="IPR036390">
    <property type="entry name" value="WH_DNA-bd_sf"/>
</dbReference>
<dbReference type="PANTHER" id="PTHR30537:SF3">
    <property type="entry name" value="TRANSCRIPTIONAL REGULATORY PROTEIN"/>
    <property type="match status" value="1"/>
</dbReference>
<dbReference type="Pfam" id="PF03466">
    <property type="entry name" value="LysR_substrate"/>
    <property type="match status" value="1"/>
</dbReference>
<dbReference type="AlphaFoldDB" id="A0A099KS41"/>
<dbReference type="Pfam" id="PF00126">
    <property type="entry name" value="HTH_1"/>
    <property type="match status" value="1"/>
</dbReference>
<dbReference type="GO" id="GO:0006351">
    <property type="term" value="P:DNA-templated transcription"/>
    <property type="evidence" value="ECO:0007669"/>
    <property type="project" value="TreeGrafter"/>
</dbReference>
<evidence type="ECO:0000313" key="7">
    <source>
        <dbReference type="Proteomes" id="UP000029843"/>
    </source>
</evidence>
<dbReference type="Gene3D" id="3.40.190.290">
    <property type="match status" value="1"/>
</dbReference>
<dbReference type="GO" id="GO:0043565">
    <property type="term" value="F:sequence-specific DNA binding"/>
    <property type="evidence" value="ECO:0007669"/>
    <property type="project" value="TreeGrafter"/>
</dbReference>
<evidence type="ECO:0000256" key="3">
    <source>
        <dbReference type="ARBA" id="ARBA00023125"/>
    </source>
</evidence>
<keyword evidence="3" id="KW-0238">DNA-binding</keyword>
<dbReference type="PROSITE" id="PS50931">
    <property type="entry name" value="HTH_LYSR"/>
    <property type="match status" value="1"/>
</dbReference>
<reference evidence="6 7" key="1">
    <citation type="submission" date="2014-08" db="EMBL/GenBank/DDBJ databases">
        <title>Genomic and Phenotypic Diversity of Colwellia psychrerythraea strains from Disparate Marine Basins.</title>
        <authorList>
            <person name="Techtmann S.M."/>
            <person name="Stelling S.C."/>
            <person name="Utturkar S.M."/>
            <person name="Alshibli N."/>
            <person name="Harris A."/>
            <person name="Brown S.D."/>
            <person name="Hazen T.C."/>
        </authorList>
    </citation>
    <scope>NUCLEOTIDE SEQUENCE [LARGE SCALE GENOMIC DNA]</scope>
    <source>
        <strain evidence="6 7">ND2E</strain>
    </source>
</reference>